<proteinExistence type="predicted"/>
<feature type="compositionally biased region" description="Polar residues" evidence="1">
    <location>
        <begin position="605"/>
        <end position="617"/>
    </location>
</feature>
<reference evidence="2 3" key="1">
    <citation type="submission" date="2016-03" db="EMBL/GenBank/DDBJ databases">
        <title>Whole genome sequencing of Grifola frondosa 9006-11.</title>
        <authorList>
            <person name="Min B."/>
            <person name="Park H."/>
            <person name="Kim J.-G."/>
            <person name="Cho H."/>
            <person name="Oh Y.-L."/>
            <person name="Kong W.-S."/>
            <person name="Choi I.-G."/>
        </authorList>
    </citation>
    <scope>NUCLEOTIDE SEQUENCE [LARGE SCALE GENOMIC DNA]</scope>
    <source>
        <strain evidence="2 3">9006-11</strain>
    </source>
</reference>
<dbReference type="STRING" id="5627.A0A1C7ME82"/>
<feature type="region of interest" description="Disordered" evidence="1">
    <location>
        <begin position="462"/>
        <end position="483"/>
    </location>
</feature>
<dbReference type="EMBL" id="LUGG01000004">
    <property type="protein sequence ID" value="OBZ75132.1"/>
    <property type="molecule type" value="Genomic_DNA"/>
</dbReference>
<protein>
    <submittedName>
        <fullName evidence="2">Uncharacterized protein</fullName>
    </submittedName>
</protein>
<feature type="region of interest" description="Disordered" evidence="1">
    <location>
        <begin position="273"/>
        <end position="299"/>
    </location>
</feature>
<accession>A0A1C7ME82</accession>
<feature type="region of interest" description="Disordered" evidence="1">
    <location>
        <begin position="726"/>
        <end position="765"/>
    </location>
</feature>
<organism evidence="2 3">
    <name type="scientific">Grifola frondosa</name>
    <name type="common">Maitake</name>
    <name type="synonym">Polyporus frondosus</name>
    <dbReference type="NCBI Taxonomy" id="5627"/>
    <lineage>
        <taxon>Eukaryota</taxon>
        <taxon>Fungi</taxon>
        <taxon>Dikarya</taxon>
        <taxon>Basidiomycota</taxon>
        <taxon>Agaricomycotina</taxon>
        <taxon>Agaricomycetes</taxon>
        <taxon>Polyporales</taxon>
        <taxon>Grifolaceae</taxon>
        <taxon>Grifola</taxon>
    </lineage>
</organism>
<dbReference type="Proteomes" id="UP000092993">
    <property type="component" value="Unassembled WGS sequence"/>
</dbReference>
<evidence type="ECO:0000256" key="1">
    <source>
        <dbReference type="SAM" id="MobiDB-lite"/>
    </source>
</evidence>
<feature type="compositionally biased region" description="Basic and acidic residues" evidence="1">
    <location>
        <begin position="755"/>
        <end position="765"/>
    </location>
</feature>
<evidence type="ECO:0000313" key="2">
    <source>
        <dbReference type="EMBL" id="OBZ75132.1"/>
    </source>
</evidence>
<dbReference type="OrthoDB" id="2804412at2759"/>
<sequence length="876" mass="96211">MDPPWNVYADQLSYYSLGTALWVPEPLTGDVQLGDVGFFQKGSFRRLFNTLDSSSVPEGMQTLSIQDDILRHQTPNLLRPEQTLCSRSVSMFQGDAELLVPIAPVVGSAVGAALRFKCMHDRGAVLTLKDAVDQEELLESLDVEDYIKQNHPHWVRYVRNVLRLDVRRENLVFVHGWLKTSQWALAAFLEKDVEGALCLEGQFSPLAGARFSIQGSQRLSRSVITRSGPQTMLEDTPEEAAASRPKNQCIFLQYYKVKRRLLLAPEVIKAAAEPTDLPGPEDEEDELPGIASDSADSQDFEIEDVPAPSPMYDPIDHILDYILKRSNAEFALASHLDVQRIFKRHEELPENIPEFLNSLSPPIHVDEGSNTATLSFGRRFESLTSGDGIKLDIGTISSLDEHEFANECEPITSPKAIAPDDKEASDVHPPTGHKVALQTFVVVKAPSWSEASLNLRVELVQPATGPDPTDDSMVPPDSRPQSGKRMIIPLWSLEVRGVSTYTVRDAGTNEDISEFHRDGLQINNLARFDLLEYWRHHKKAAPQPSTTRQFGPLVGNGGPRPNASSVPEHVSLPPRHRAKPLRIQRSLSHLPTPAHPSPRRPRTAPANTAPSGRLIGSQSSTQTLQYIPGNLTHAGGSATLFLTPLAHLSPAYKRVLGVQPWVQWSTPPPSAPSLPIPLQEHPITYRWAMSRWHKGSSAGAATAILGGFVMDFKWSKGENVGCNSCDDSGEHSPGDYYTSVGEGGMGDGKQGAMHAPEDAAGDRSSELPWTCTLTATSPARYQAKVATLVAVPHHPKAVALLKISTSLPSFYIERMSFRDVVVVPDSRDRYPRNAHPAQDVDHATMSLVMGPVEIKDVIVSTALWLTVREGLGGMET</sequence>
<evidence type="ECO:0000313" key="3">
    <source>
        <dbReference type="Proteomes" id="UP000092993"/>
    </source>
</evidence>
<gene>
    <name evidence="2" type="ORF">A0H81_04838</name>
</gene>
<feature type="region of interest" description="Disordered" evidence="1">
    <location>
        <begin position="540"/>
        <end position="576"/>
    </location>
</feature>
<dbReference type="AlphaFoldDB" id="A0A1C7ME82"/>
<keyword evidence="3" id="KW-1185">Reference proteome</keyword>
<name>A0A1C7ME82_GRIFR</name>
<comment type="caution">
    <text evidence="2">The sequence shown here is derived from an EMBL/GenBank/DDBJ whole genome shotgun (WGS) entry which is preliminary data.</text>
</comment>
<feature type="region of interest" description="Disordered" evidence="1">
    <location>
        <begin position="588"/>
        <end position="617"/>
    </location>
</feature>